<gene>
    <name evidence="2" type="ORF">A2370_01160</name>
</gene>
<dbReference type="Proteomes" id="UP000176222">
    <property type="component" value="Unassembled WGS sequence"/>
</dbReference>
<dbReference type="EMBL" id="MHTH01000019">
    <property type="protein sequence ID" value="OHA57985.1"/>
    <property type="molecule type" value="Genomic_DNA"/>
</dbReference>
<protein>
    <recommendedName>
        <fullName evidence="1">RNase H type-1 domain-containing protein</fullName>
    </recommendedName>
</protein>
<comment type="caution">
    <text evidence="2">The sequence shown here is derived from an EMBL/GenBank/DDBJ whole genome shotgun (WGS) entry which is preliminary data.</text>
</comment>
<dbReference type="CDD" id="cd09279">
    <property type="entry name" value="RNase_HI_like"/>
    <property type="match status" value="1"/>
</dbReference>
<dbReference type="PROSITE" id="PS50879">
    <property type="entry name" value="RNASE_H_1"/>
    <property type="match status" value="1"/>
</dbReference>
<dbReference type="InterPro" id="IPR036397">
    <property type="entry name" value="RNaseH_sf"/>
</dbReference>
<dbReference type="InterPro" id="IPR002156">
    <property type="entry name" value="RNaseH_domain"/>
</dbReference>
<organism evidence="2 3">
    <name type="scientific">Candidatus Vogelbacteria bacterium RIFOXYB1_FULL_42_16</name>
    <dbReference type="NCBI Taxonomy" id="1802436"/>
    <lineage>
        <taxon>Bacteria</taxon>
        <taxon>Candidatus Vogeliibacteriota</taxon>
    </lineage>
</organism>
<evidence type="ECO:0000313" key="2">
    <source>
        <dbReference type="EMBL" id="OHA57985.1"/>
    </source>
</evidence>
<proteinExistence type="predicted"/>
<dbReference type="AlphaFoldDB" id="A0A1G2QBP8"/>
<accession>A0A1G2QBP8</accession>
<feature type="domain" description="RNase H type-1" evidence="1">
    <location>
        <begin position="2"/>
        <end position="140"/>
    </location>
</feature>
<dbReference type="PANTHER" id="PTHR46387">
    <property type="entry name" value="POLYNUCLEOTIDYL TRANSFERASE, RIBONUCLEASE H-LIKE SUPERFAMILY PROTEIN"/>
    <property type="match status" value="1"/>
</dbReference>
<dbReference type="InterPro" id="IPR012337">
    <property type="entry name" value="RNaseH-like_sf"/>
</dbReference>
<sequence length="152" mass="16769">MSKIKYLIYTDGGSRGNPGIAGCGAVVADGANNVLKKASQSLGVATNNEAEYRAVILGLETLKKLLGGEKLKLAEIEVRMDSQLVASQLAGTYQLREEKLWPFFIKIWNYQVKDFPKIKFTYIPREQNSLADGLANEAMDGHKSNQNSLLDF</sequence>
<dbReference type="Pfam" id="PF13456">
    <property type="entry name" value="RVT_3"/>
    <property type="match status" value="1"/>
</dbReference>
<dbReference type="Gene3D" id="3.30.420.10">
    <property type="entry name" value="Ribonuclease H-like superfamily/Ribonuclease H"/>
    <property type="match status" value="1"/>
</dbReference>
<dbReference type="SUPFAM" id="SSF53098">
    <property type="entry name" value="Ribonuclease H-like"/>
    <property type="match status" value="1"/>
</dbReference>
<reference evidence="2 3" key="1">
    <citation type="journal article" date="2016" name="Nat. Commun.">
        <title>Thousands of microbial genomes shed light on interconnected biogeochemical processes in an aquifer system.</title>
        <authorList>
            <person name="Anantharaman K."/>
            <person name="Brown C.T."/>
            <person name="Hug L.A."/>
            <person name="Sharon I."/>
            <person name="Castelle C.J."/>
            <person name="Probst A.J."/>
            <person name="Thomas B.C."/>
            <person name="Singh A."/>
            <person name="Wilkins M.J."/>
            <person name="Karaoz U."/>
            <person name="Brodie E.L."/>
            <person name="Williams K.H."/>
            <person name="Hubbard S.S."/>
            <person name="Banfield J.F."/>
        </authorList>
    </citation>
    <scope>NUCLEOTIDE SEQUENCE [LARGE SCALE GENOMIC DNA]</scope>
</reference>
<evidence type="ECO:0000259" key="1">
    <source>
        <dbReference type="PROSITE" id="PS50879"/>
    </source>
</evidence>
<name>A0A1G2QBP8_9BACT</name>
<dbReference type="GO" id="GO:0004523">
    <property type="term" value="F:RNA-DNA hybrid ribonuclease activity"/>
    <property type="evidence" value="ECO:0007669"/>
    <property type="project" value="InterPro"/>
</dbReference>
<dbReference type="GO" id="GO:0003676">
    <property type="term" value="F:nucleic acid binding"/>
    <property type="evidence" value="ECO:0007669"/>
    <property type="project" value="InterPro"/>
</dbReference>
<evidence type="ECO:0000313" key="3">
    <source>
        <dbReference type="Proteomes" id="UP000176222"/>
    </source>
</evidence>
<dbReference type="PANTHER" id="PTHR46387:SF2">
    <property type="entry name" value="RIBONUCLEASE HI"/>
    <property type="match status" value="1"/>
</dbReference>
<dbReference type="STRING" id="1802436.A2370_01160"/>